<reference evidence="24" key="1">
    <citation type="submission" date="2015-04" db="UniProtKB">
        <authorList>
            <consortium name="EnsemblPlants"/>
        </authorList>
    </citation>
    <scope>IDENTIFICATION</scope>
    <source>
        <strain evidence="24">SL10</strain>
    </source>
</reference>
<dbReference type="SUPFAM" id="SSF56112">
    <property type="entry name" value="Protein kinase-like (PK-like)"/>
    <property type="match status" value="1"/>
</dbReference>
<dbReference type="PROSITE" id="PS50948">
    <property type="entry name" value="PAN"/>
    <property type="match status" value="1"/>
</dbReference>
<keyword evidence="4" id="KW-0723">Serine/threonine-protein kinase</keyword>
<evidence type="ECO:0000313" key="24">
    <source>
        <dbReference type="EnsemblPlants" id="ONIVA03G24700.1"/>
    </source>
</evidence>
<feature type="transmembrane region" description="Helical" evidence="20">
    <location>
        <begin position="507"/>
        <end position="527"/>
    </location>
</feature>
<dbReference type="FunFam" id="3.30.200.20:FF:000330">
    <property type="entry name" value="G-type lectin S-receptor-like serine/threonine-protein kinase At4g03230"/>
    <property type="match status" value="1"/>
</dbReference>
<dbReference type="PROSITE" id="PS50927">
    <property type="entry name" value="BULB_LECTIN"/>
    <property type="match status" value="1"/>
</dbReference>
<keyword evidence="14" id="KW-1015">Disulfide bond</keyword>
<dbReference type="InterPro" id="IPR000719">
    <property type="entry name" value="Prot_kinase_dom"/>
</dbReference>
<keyword evidence="16" id="KW-0325">Glycoprotein</keyword>
<feature type="domain" description="Protein kinase" evidence="21">
    <location>
        <begin position="612"/>
        <end position="891"/>
    </location>
</feature>
<dbReference type="PROSITE" id="PS50011">
    <property type="entry name" value="PROTEIN_KINASE_DOM"/>
    <property type="match status" value="1"/>
</dbReference>
<dbReference type="Pfam" id="PF00954">
    <property type="entry name" value="S_locus_glycop"/>
    <property type="match status" value="1"/>
</dbReference>
<evidence type="ECO:0000256" key="1">
    <source>
        <dbReference type="ARBA" id="ARBA00004251"/>
    </source>
</evidence>
<evidence type="ECO:0000256" key="16">
    <source>
        <dbReference type="ARBA" id="ARBA00023180"/>
    </source>
</evidence>
<dbReference type="GO" id="GO:0004674">
    <property type="term" value="F:protein serine/threonine kinase activity"/>
    <property type="evidence" value="ECO:0007669"/>
    <property type="project" value="UniProtKB-KW"/>
</dbReference>
<keyword evidence="3" id="KW-1003">Cell membrane</keyword>
<sequence length="928" mass="102698">MSRPTQLRRSSRTPTHTQKKEETQGAHGLAARVLLKTSVNPRAHRVAFLEEQTTRLAKRNMMVTWPWRALPLAAVLFLFLSPAASVDTVTMEAPLAGNRTIVSAGGTFTLGFFTPDVAPAGRRYLGIWYSNILARTVVWVANRKSPVVGGSPTLKINGNGSLAIVDGQGRVVWASPVMSASVLSAGSAKAQLLDNGNFVLRFASAGVAWQSFDYPTDTLLPGMKLGIDFRTGLDRYMNSWRAADDPSPGEYSFRIDPSGSPEFFLYRWSTRTYGSGPWNGYQFSGVPNLRTNTLLSYQYVSTADEAYYQYEVDDSTTILTRFVMNSSGQIQRLMWIDTTRSWSVFSSYPMDECEAYRACGAYGVCNVEQSPMCGCAEGFEPRYPKAWALRDGSGGCIRRTALNCTGGDGFAVTRNMKLPESANATVDMALGLEECRLSCLSNCACRAYASANVTSADAKGCFMWTADLLDMRQFDNGGQDLFVRLAASDLPTNSVSDNSQTAKLVEIIVPSVVALLLLLAGLVICVIKAKKNRKAIPSALNNGQVTPFGQRNHTASALNNWEITPFWQRNHVAASNDAQDNNSMRPAGQGNHQDLDLPSFVIETILYATNNFSADNKLGQGGFGPVYMGRLDNGQDIAVKRLSRRSTQGLREFKNEVKLIAKLQHRNLVRLLGCCIDGSERMLIYEYMHNRSLNTFLFNEEKQSILNWSKRFNIINGIARGILYLHQDSALRIIHRDLKASNILLDRDMNPKISDFGVARIFGTDQTSAYTKKVVGTYGYMSPEYAMDGVFSMKSDVFSFGVLVLEIVSGKKNRGFYHNELDLNLLRYAWRLWKEGRSLEFLDQSIAGTSSNVTEVLRCIQIGLLCVQEQPRHRPTMSAVTMMLSSESPALLEPCEPAFCTGRSLSDDTEASRSNSARSWTVTVVEGR</sequence>
<evidence type="ECO:0000256" key="18">
    <source>
        <dbReference type="ARBA" id="ARBA00048679"/>
    </source>
</evidence>
<dbReference type="Pfam" id="PF07714">
    <property type="entry name" value="PK_Tyr_Ser-Thr"/>
    <property type="match status" value="1"/>
</dbReference>
<evidence type="ECO:0000256" key="13">
    <source>
        <dbReference type="ARBA" id="ARBA00023136"/>
    </source>
</evidence>
<evidence type="ECO:0000313" key="25">
    <source>
        <dbReference type="Proteomes" id="UP000006591"/>
    </source>
</evidence>
<accession>A0A0E0GPL9</accession>
<name>A0A0E0GPL9_ORYNI</name>
<keyword evidence="25" id="KW-1185">Reference proteome</keyword>
<dbReference type="GO" id="GO:0005886">
    <property type="term" value="C:plasma membrane"/>
    <property type="evidence" value="ECO:0007669"/>
    <property type="project" value="UniProtKB-SubCell"/>
</dbReference>
<dbReference type="PANTHER" id="PTHR27002:SF616">
    <property type="entry name" value="RECEPTOR-LIKE SERINE_THREONINE-PROTEIN KINASE"/>
    <property type="match status" value="1"/>
</dbReference>
<dbReference type="EC" id="2.7.11.1" evidence="2"/>
<dbReference type="EnsemblPlants" id="ONIVA03G24700.1">
    <property type="protein sequence ID" value="ONIVA03G24700.1"/>
    <property type="gene ID" value="ONIVA03G24700"/>
</dbReference>
<comment type="catalytic activity">
    <reaction evidence="18">
        <text>L-seryl-[protein] + ATP = O-phospho-L-seryl-[protein] + ADP + H(+)</text>
        <dbReference type="Rhea" id="RHEA:17989"/>
        <dbReference type="Rhea" id="RHEA-COMP:9863"/>
        <dbReference type="Rhea" id="RHEA-COMP:11604"/>
        <dbReference type="ChEBI" id="CHEBI:15378"/>
        <dbReference type="ChEBI" id="CHEBI:29999"/>
        <dbReference type="ChEBI" id="CHEBI:30616"/>
        <dbReference type="ChEBI" id="CHEBI:83421"/>
        <dbReference type="ChEBI" id="CHEBI:456216"/>
        <dbReference type="EC" id="2.7.11.1"/>
    </reaction>
</comment>
<dbReference type="STRING" id="4536.A0A0E0GPL9"/>
<dbReference type="eggNOG" id="ENOG502QS2H">
    <property type="taxonomic scope" value="Eukaryota"/>
</dbReference>
<dbReference type="SMART" id="SM00220">
    <property type="entry name" value="S_TKc"/>
    <property type="match status" value="1"/>
</dbReference>
<evidence type="ECO:0000256" key="4">
    <source>
        <dbReference type="ARBA" id="ARBA00022527"/>
    </source>
</evidence>
<evidence type="ECO:0000259" key="22">
    <source>
        <dbReference type="PROSITE" id="PS50927"/>
    </source>
</evidence>
<evidence type="ECO:0000256" key="5">
    <source>
        <dbReference type="ARBA" id="ARBA00022536"/>
    </source>
</evidence>
<dbReference type="Pfam" id="PF08276">
    <property type="entry name" value="PAN_2"/>
    <property type="match status" value="1"/>
</dbReference>
<dbReference type="SMART" id="SM00473">
    <property type="entry name" value="PAN_AP"/>
    <property type="match status" value="1"/>
</dbReference>
<dbReference type="InterPro" id="IPR000858">
    <property type="entry name" value="S_locus_glycoprot_dom"/>
</dbReference>
<dbReference type="CDD" id="cd14066">
    <property type="entry name" value="STKc_IRAK"/>
    <property type="match status" value="1"/>
</dbReference>
<organism evidence="24">
    <name type="scientific">Oryza nivara</name>
    <name type="common">Indian wild rice</name>
    <name type="synonym">Oryza sativa f. spontanea</name>
    <dbReference type="NCBI Taxonomy" id="4536"/>
    <lineage>
        <taxon>Eukaryota</taxon>
        <taxon>Viridiplantae</taxon>
        <taxon>Streptophyta</taxon>
        <taxon>Embryophyta</taxon>
        <taxon>Tracheophyta</taxon>
        <taxon>Spermatophyta</taxon>
        <taxon>Magnoliopsida</taxon>
        <taxon>Liliopsida</taxon>
        <taxon>Poales</taxon>
        <taxon>Poaceae</taxon>
        <taxon>BOP clade</taxon>
        <taxon>Oryzoideae</taxon>
        <taxon>Oryzeae</taxon>
        <taxon>Oryzinae</taxon>
        <taxon>Oryza</taxon>
    </lineage>
</organism>
<evidence type="ECO:0000259" key="21">
    <source>
        <dbReference type="PROSITE" id="PS50011"/>
    </source>
</evidence>
<dbReference type="InterPro" id="IPR001480">
    <property type="entry name" value="Bulb-type_lectin_dom"/>
</dbReference>
<dbReference type="InterPro" id="IPR011009">
    <property type="entry name" value="Kinase-like_dom_sf"/>
</dbReference>
<evidence type="ECO:0000256" key="2">
    <source>
        <dbReference type="ARBA" id="ARBA00012513"/>
    </source>
</evidence>
<evidence type="ECO:0000256" key="8">
    <source>
        <dbReference type="ARBA" id="ARBA00022729"/>
    </source>
</evidence>
<dbReference type="InterPro" id="IPR036426">
    <property type="entry name" value="Bulb-type_lectin_dom_sf"/>
</dbReference>
<keyword evidence="5" id="KW-0245">EGF-like domain</keyword>
<dbReference type="Gramene" id="ONIVA03G24700.1">
    <property type="protein sequence ID" value="ONIVA03G24700.1"/>
    <property type="gene ID" value="ONIVA03G24700"/>
</dbReference>
<dbReference type="CDD" id="cd01098">
    <property type="entry name" value="PAN_AP_plant"/>
    <property type="match status" value="1"/>
</dbReference>
<dbReference type="FunFam" id="1.10.510.10:FF:000060">
    <property type="entry name" value="G-type lectin S-receptor-like serine/threonine-protein kinase"/>
    <property type="match status" value="1"/>
</dbReference>
<feature type="compositionally biased region" description="Polar residues" evidence="19">
    <location>
        <begin position="1"/>
        <end position="16"/>
    </location>
</feature>
<proteinExistence type="predicted"/>
<keyword evidence="10" id="KW-0418">Kinase</keyword>
<dbReference type="GO" id="GO:0051707">
    <property type="term" value="P:response to other organism"/>
    <property type="evidence" value="ECO:0007669"/>
    <property type="project" value="UniProtKB-ARBA"/>
</dbReference>
<evidence type="ECO:0000256" key="17">
    <source>
        <dbReference type="ARBA" id="ARBA00047899"/>
    </source>
</evidence>
<keyword evidence="9" id="KW-0547">Nucleotide-binding</keyword>
<evidence type="ECO:0000256" key="19">
    <source>
        <dbReference type="SAM" id="MobiDB-lite"/>
    </source>
</evidence>
<evidence type="ECO:0000256" key="3">
    <source>
        <dbReference type="ARBA" id="ARBA00022475"/>
    </source>
</evidence>
<comment type="subcellular location">
    <subcellularLocation>
        <location evidence="1">Cell membrane</location>
        <topology evidence="1">Single-pass type I membrane protein</topology>
    </subcellularLocation>
</comment>
<protein>
    <recommendedName>
        <fullName evidence="2">non-specific serine/threonine protein kinase</fullName>
        <ecNumber evidence="2">2.7.11.1</ecNumber>
    </recommendedName>
</protein>
<keyword evidence="6" id="KW-0808">Transferase</keyword>
<feature type="domain" description="Apple" evidence="23">
    <location>
        <begin position="404"/>
        <end position="486"/>
    </location>
</feature>
<dbReference type="SMART" id="SM00108">
    <property type="entry name" value="B_lectin"/>
    <property type="match status" value="1"/>
</dbReference>
<dbReference type="AlphaFoldDB" id="A0A0E0GPL9"/>
<dbReference type="InterPro" id="IPR001245">
    <property type="entry name" value="Ser-Thr/Tyr_kinase_cat_dom"/>
</dbReference>
<dbReference type="PANTHER" id="PTHR27002">
    <property type="entry name" value="RECEPTOR-LIKE SERINE/THREONINE-PROTEIN KINASE SD1-8"/>
    <property type="match status" value="1"/>
</dbReference>
<evidence type="ECO:0000256" key="9">
    <source>
        <dbReference type="ARBA" id="ARBA00022741"/>
    </source>
</evidence>
<dbReference type="Gene3D" id="3.30.200.20">
    <property type="entry name" value="Phosphorylase Kinase, domain 1"/>
    <property type="match status" value="1"/>
</dbReference>
<evidence type="ECO:0000256" key="7">
    <source>
        <dbReference type="ARBA" id="ARBA00022692"/>
    </source>
</evidence>
<evidence type="ECO:0000256" key="20">
    <source>
        <dbReference type="SAM" id="Phobius"/>
    </source>
</evidence>
<dbReference type="Pfam" id="PF01453">
    <property type="entry name" value="B_lectin"/>
    <property type="match status" value="1"/>
</dbReference>
<dbReference type="SUPFAM" id="SSF51110">
    <property type="entry name" value="alpha-D-mannose-specific plant lectins"/>
    <property type="match status" value="1"/>
</dbReference>
<keyword evidence="13 20" id="KW-0472">Membrane</keyword>
<dbReference type="InterPro" id="IPR024171">
    <property type="entry name" value="SRK-like_kinase"/>
</dbReference>
<dbReference type="InterPro" id="IPR003609">
    <property type="entry name" value="Pan_app"/>
</dbReference>
<evidence type="ECO:0000259" key="23">
    <source>
        <dbReference type="PROSITE" id="PS50948"/>
    </source>
</evidence>
<keyword evidence="7 20" id="KW-0812">Transmembrane</keyword>
<evidence type="ECO:0000256" key="6">
    <source>
        <dbReference type="ARBA" id="ARBA00022679"/>
    </source>
</evidence>
<dbReference type="HOGENOM" id="CLU_000288_116_5_1"/>
<dbReference type="PROSITE" id="PS00108">
    <property type="entry name" value="PROTEIN_KINASE_ST"/>
    <property type="match status" value="1"/>
</dbReference>
<dbReference type="CDD" id="cd00028">
    <property type="entry name" value="B_lectin"/>
    <property type="match status" value="1"/>
</dbReference>
<dbReference type="Proteomes" id="UP000006591">
    <property type="component" value="Chromosome 3"/>
</dbReference>
<keyword evidence="11" id="KW-0067">ATP-binding</keyword>
<comment type="catalytic activity">
    <reaction evidence="17">
        <text>L-threonyl-[protein] + ATP = O-phospho-L-threonyl-[protein] + ADP + H(+)</text>
        <dbReference type="Rhea" id="RHEA:46608"/>
        <dbReference type="Rhea" id="RHEA-COMP:11060"/>
        <dbReference type="Rhea" id="RHEA-COMP:11605"/>
        <dbReference type="ChEBI" id="CHEBI:15378"/>
        <dbReference type="ChEBI" id="CHEBI:30013"/>
        <dbReference type="ChEBI" id="CHEBI:30616"/>
        <dbReference type="ChEBI" id="CHEBI:61977"/>
        <dbReference type="ChEBI" id="CHEBI:456216"/>
        <dbReference type="EC" id="2.7.11.1"/>
    </reaction>
</comment>
<feature type="transmembrane region" description="Helical" evidence="20">
    <location>
        <begin position="65"/>
        <end position="84"/>
    </location>
</feature>
<keyword evidence="12 20" id="KW-1133">Transmembrane helix</keyword>
<dbReference type="OMA" id="MSAVTMM"/>
<feature type="region of interest" description="Disordered" evidence="19">
    <location>
        <begin position="1"/>
        <end position="27"/>
    </location>
</feature>
<dbReference type="GO" id="GO:0005524">
    <property type="term" value="F:ATP binding"/>
    <property type="evidence" value="ECO:0007669"/>
    <property type="project" value="UniProtKB-KW"/>
</dbReference>
<keyword evidence="8" id="KW-0732">Signal</keyword>
<dbReference type="Gene3D" id="2.90.10.10">
    <property type="entry name" value="Bulb-type lectin domain"/>
    <property type="match status" value="1"/>
</dbReference>
<evidence type="ECO:0000256" key="11">
    <source>
        <dbReference type="ARBA" id="ARBA00022840"/>
    </source>
</evidence>
<dbReference type="InterPro" id="IPR008271">
    <property type="entry name" value="Ser/Thr_kinase_AS"/>
</dbReference>
<feature type="domain" description="Bulb-type lectin" evidence="22">
    <location>
        <begin position="86"/>
        <end position="213"/>
    </location>
</feature>
<evidence type="ECO:0000256" key="10">
    <source>
        <dbReference type="ARBA" id="ARBA00022777"/>
    </source>
</evidence>
<evidence type="ECO:0000256" key="14">
    <source>
        <dbReference type="ARBA" id="ARBA00023157"/>
    </source>
</evidence>
<dbReference type="GO" id="GO:0048544">
    <property type="term" value="P:recognition of pollen"/>
    <property type="evidence" value="ECO:0007669"/>
    <property type="project" value="InterPro"/>
</dbReference>
<dbReference type="PIRSF" id="PIRSF000641">
    <property type="entry name" value="SRK"/>
    <property type="match status" value="1"/>
</dbReference>
<evidence type="ECO:0000256" key="12">
    <source>
        <dbReference type="ARBA" id="ARBA00022989"/>
    </source>
</evidence>
<dbReference type="Gene3D" id="1.10.510.10">
    <property type="entry name" value="Transferase(Phosphotransferase) domain 1"/>
    <property type="match status" value="1"/>
</dbReference>
<reference evidence="24" key="2">
    <citation type="submission" date="2018-04" db="EMBL/GenBank/DDBJ databases">
        <title>OnivRS2 (Oryza nivara Reference Sequence Version 2).</title>
        <authorList>
            <person name="Zhang J."/>
            <person name="Kudrna D."/>
            <person name="Lee S."/>
            <person name="Talag J."/>
            <person name="Rajasekar S."/>
            <person name="Welchert J."/>
            <person name="Hsing Y.-I."/>
            <person name="Wing R.A."/>
        </authorList>
    </citation>
    <scope>NUCLEOTIDE SEQUENCE [LARGE SCALE GENOMIC DNA]</scope>
    <source>
        <strain evidence="24">SL10</strain>
    </source>
</reference>
<keyword evidence="15" id="KW-0675">Receptor</keyword>
<evidence type="ECO:0000256" key="15">
    <source>
        <dbReference type="ARBA" id="ARBA00023170"/>
    </source>
</evidence>
<dbReference type="CDD" id="cd00054">
    <property type="entry name" value="EGF_CA"/>
    <property type="match status" value="1"/>
</dbReference>